<sequence>MTMSAEEKEQIAQERYGKSFAELSTNEQKGVGGVHGGHVGGTINKSAEERAEGVVHHEPMTEEKSDE</sequence>
<organism evidence="2 3">
    <name type="scientific">Haematococcus lacustris</name>
    <name type="common">Green alga</name>
    <name type="synonym">Haematococcus pluvialis</name>
    <dbReference type="NCBI Taxonomy" id="44745"/>
    <lineage>
        <taxon>Eukaryota</taxon>
        <taxon>Viridiplantae</taxon>
        <taxon>Chlorophyta</taxon>
        <taxon>core chlorophytes</taxon>
        <taxon>Chlorophyceae</taxon>
        <taxon>CS clade</taxon>
        <taxon>Chlamydomonadales</taxon>
        <taxon>Haematococcaceae</taxon>
        <taxon>Haematococcus</taxon>
    </lineage>
</organism>
<feature type="non-terminal residue" evidence="2">
    <location>
        <position position="1"/>
    </location>
</feature>
<reference evidence="2 3" key="1">
    <citation type="submission" date="2020-02" db="EMBL/GenBank/DDBJ databases">
        <title>Draft genome sequence of Haematococcus lacustris strain NIES-144.</title>
        <authorList>
            <person name="Morimoto D."/>
            <person name="Nakagawa S."/>
            <person name="Yoshida T."/>
            <person name="Sawayama S."/>
        </authorList>
    </citation>
    <scope>NUCLEOTIDE SEQUENCE [LARGE SCALE GENOMIC DNA]</scope>
    <source>
        <strain evidence="2 3">NIES-144</strain>
    </source>
</reference>
<feature type="compositionally biased region" description="Basic and acidic residues" evidence="1">
    <location>
        <begin position="46"/>
        <end position="67"/>
    </location>
</feature>
<dbReference type="Proteomes" id="UP000485058">
    <property type="component" value="Unassembled WGS sequence"/>
</dbReference>
<dbReference type="AlphaFoldDB" id="A0A699ZXW2"/>
<gene>
    <name evidence="2" type="ORF">HaLaN_21205</name>
</gene>
<evidence type="ECO:0000313" key="2">
    <source>
        <dbReference type="EMBL" id="GFH23576.1"/>
    </source>
</evidence>
<keyword evidence="3" id="KW-1185">Reference proteome</keyword>
<accession>A0A699ZXW2</accession>
<dbReference type="EMBL" id="BLLF01002304">
    <property type="protein sequence ID" value="GFH23576.1"/>
    <property type="molecule type" value="Genomic_DNA"/>
</dbReference>
<comment type="caution">
    <text evidence="2">The sequence shown here is derived from an EMBL/GenBank/DDBJ whole genome shotgun (WGS) entry which is preliminary data.</text>
</comment>
<evidence type="ECO:0000256" key="1">
    <source>
        <dbReference type="SAM" id="MobiDB-lite"/>
    </source>
</evidence>
<proteinExistence type="predicted"/>
<name>A0A699ZXW2_HAELA</name>
<feature type="compositionally biased region" description="Gly residues" evidence="1">
    <location>
        <begin position="30"/>
        <end position="40"/>
    </location>
</feature>
<feature type="region of interest" description="Disordered" evidence="1">
    <location>
        <begin position="28"/>
        <end position="67"/>
    </location>
</feature>
<evidence type="ECO:0000313" key="3">
    <source>
        <dbReference type="Proteomes" id="UP000485058"/>
    </source>
</evidence>
<protein>
    <submittedName>
        <fullName evidence="2">Uncharacterized protein</fullName>
    </submittedName>
</protein>